<dbReference type="KEGG" id="pki:111836753"/>
<dbReference type="RefSeq" id="XP_023654060.1">
    <property type="nucleotide sequence ID" value="XM_023798292.2"/>
</dbReference>
<evidence type="ECO:0000256" key="1">
    <source>
        <dbReference type="ARBA" id="ARBA00022441"/>
    </source>
</evidence>
<dbReference type="GeneID" id="111836753"/>
<dbReference type="OrthoDB" id="10251809at2759"/>
<dbReference type="PANTHER" id="PTHR46228:SF1">
    <property type="entry name" value="KELCH DOMAIN-CONTAINING PROTEIN 1"/>
    <property type="match status" value="1"/>
</dbReference>
<name>A0A3B3T0V3_9TELE</name>
<evidence type="ECO:0000313" key="4">
    <source>
        <dbReference type="Proteomes" id="UP000261540"/>
    </source>
</evidence>
<dbReference type="GeneTree" id="ENSGT00940000157509"/>
<dbReference type="PANTHER" id="PTHR46228">
    <property type="entry name" value="KELCH DOMAIN-CONTAINING PROTEIN"/>
    <property type="match status" value="1"/>
</dbReference>
<dbReference type="STRING" id="1676925.ENSPKIP00000036123"/>
<dbReference type="Ensembl" id="ENSPKIT00000017063.1">
    <property type="protein sequence ID" value="ENSPKIP00000036123.1"/>
    <property type="gene ID" value="ENSPKIG00000014803.1"/>
</dbReference>
<proteinExistence type="predicted"/>
<evidence type="ECO:0000256" key="2">
    <source>
        <dbReference type="ARBA" id="ARBA00022737"/>
    </source>
</evidence>
<dbReference type="Gene3D" id="2.120.10.80">
    <property type="entry name" value="Kelch-type beta propeller"/>
    <property type="match status" value="2"/>
</dbReference>
<dbReference type="SUPFAM" id="SSF117281">
    <property type="entry name" value="Kelch motif"/>
    <property type="match status" value="1"/>
</dbReference>
<dbReference type="AlphaFoldDB" id="A0A3B3T0V3"/>
<dbReference type="Proteomes" id="UP000261540">
    <property type="component" value="Unplaced"/>
</dbReference>
<reference evidence="3" key="2">
    <citation type="submission" date="2025-09" db="UniProtKB">
        <authorList>
            <consortium name="Ensembl"/>
        </authorList>
    </citation>
    <scope>IDENTIFICATION</scope>
</reference>
<keyword evidence="4" id="KW-1185">Reference proteome</keyword>
<accession>A0A3B3T0V3</accession>
<organism evidence="3 4">
    <name type="scientific">Paramormyrops kingsleyae</name>
    <dbReference type="NCBI Taxonomy" id="1676925"/>
    <lineage>
        <taxon>Eukaryota</taxon>
        <taxon>Metazoa</taxon>
        <taxon>Chordata</taxon>
        <taxon>Craniata</taxon>
        <taxon>Vertebrata</taxon>
        <taxon>Euteleostomi</taxon>
        <taxon>Actinopterygii</taxon>
        <taxon>Neopterygii</taxon>
        <taxon>Teleostei</taxon>
        <taxon>Osteoglossocephala</taxon>
        <taxon>Osteoglossomorpha</taxon>
        <taxon>Osteoglossiformes</taxon>
        <taxon>Mormyridae</taxon>
        <taxon>Paramormyrops</taxon>
    </lineage>
</organism>
<evidence type="ECO:0000313" key="3">
    <source>
        <dbReference type="Ensembl" id="ENSPKIP00000036123.1"/>
    </source>
</evidence>
<dbReference type="Pfam" id="PF24681">
    <property type="entry name" value="Kelch_KLHDC2_KLHL20_DRC7"/>
    <property type="match status" value="1"/>
</dbReference>
<keyword evidence="2" id="KW-0677">Repeat</keyword>
<dbReference type="InterPro" id="IPR011043">
    <property type="entry name" value="Gal_Oxase/kelch_b-propeller"/>
</dbReference>
<keyword evidence="1" id="KW-0880">Kelch repeat</keyword>
<reference evidence="3" key="1">
    <citation type="submission" date="2025-08" db="UniProtKB">
        <authorList>
            <consortium name="Ensembl"/>
        </authorList>
    </citation>
    <scope>IDENTIFICATION</scope>
</reference>
<dbReference type="InterPro" id="IPR015915">
    <property type="entry name" value="Kelch-typ_b-propeller"/>
</dbReference>
<sequence length="409" mass="46415">MDHQTEVNVGGPRMRPVQERSDHTALVVGDFLYVWGGYRSISGEEIFFPSDEICIYDMRSGEWQTRPMEGDIPPSLSGTCGSYLNGSMYIFGGCNDNGHSNQMYCVNLLGEKYIWKNFTEGVESRPTPRDKHSCWVYKDSIIYFGGYGCKQIRDVHPNSFTIDEASWAVIGNALFRFWGWNNEVHVYDPCSNTWTEPHTTGSSPTPRAAHASATLGSRGYVCGGMENMMMDLHYLDLESWTWTNIVSQSAVPQGRSWHTLTAFSPSSLFLFGGLNLFCEPLSDGWVFDLETAEWRQFQHPHQDKPRLWHTACLGLDSDVVIFGGSRDYRMLMDTIAVLRFPSLGHCSDVLIFQTQPYSLLRLCEDCIGKNAEILEKQLSILPLKLLEPIQKRISFFRTAVQTDKKITCT</sequence>
<protein>
    <submittedName>
        <fullName evidence="3">Kelch domain-containing protein 1-like</fullName>
    </submittedName>
</protein>
<dbReference type="SUPFAM" id="SSF50965">
    <property type="entry name" value="Galactose oxidase, central domain"/>
    <property type="match status" value="1"/>
</dbReference>